<dbReference type="InterPro" id="IPR036278">
    <property type="entry name" value="Sialidase_sf"/>
</dbReference>
<proteinExistence type="predicted"/>
<evidence type="ECO:0000313" key="3">
    <source>
        <dbReference type="Proteomes" id="UP001649230"/>
    </source>
</evidence>
<dbReference type="Gene3D" id="2.120.10.10">
    <property type="match status" value="1"/>
</dbReference>
<evidence type="ECO:0000259" key="1">
    <source>
        <dbReference type="Pfam" id="PF13088"/>
    </source>
</evidence>
<dbReference type="PANTHER" id="PTHR43752">
    <property type="entry name" value="BNR/ASP-BOX REPEAT FAMILY PROTEIN"/>
    <property type="match status" value="1"/>
</dbReference>
<evidence type="ECO:0000313" key="2">
    <source>
        <dbReference type="EMBL" id="UJF35621.1"/>
    </source>
</evidence>
<dbReference type="EMBL" id="CP090978">
    <property type="protein sequence ID" value="UJF35621.1"/>
    <property type="molecule type" value="Genomic_DNA"/>
</dbReference>
<dbReference type="SUPFAM" id="SSF50939">
    <property type="entry name" value="Sialidases"/>
    <property type="match status" value="1"/>
</dbReference>
<dbReference type="Pfam" id="PF13088">
    <property type="entry name" value="BNR_2"/>
    <property type="match status" value="1"/>
</dbReference>
<name>A0ABY3SNU7_9BACL</name>
<sequence>MRYADRIKEFIFAEDRPFLSCHASTLELLSGGNIIAAWFGGTKEKAGDVAIWTSRRVDGKWSPPVKTADMDHIPHWNPVLFRKADGVLCLYYKVGADIAEWSTMVMRSSDEGITWTTPIPLVEGDQGGRGPVKNKPITLQDGTIAAPASIEPAWDAFVDLSFDGGETWTRSETVPLNRDKFTGKGIIQPTLWESAPGIVHMLTRSTEGAIYRSDSSDGGERGVRPILQICPTITAESTW</sequence>
<dbReference type="Proteomes" id="UP001649230">
    <property type="component" value="Chromosome"/>
</dbReference>
<organism evidence="2 3">
    <name type="scientific">Paenibacillus hexagrammi</name>
    <dbReference type="NCBI Taxonomy" id="2908839"/>
    <lineage>
        <taxon>Bacteria</taxon>
        <taxon>Bacillati</taxon>
        <taxon>Bacillota</taxon>
        <taxon>Bacilli</taxon>
        <taxon>Bacillales</taxon>
        <taxon>Paenibacillaceae</taxon>
        <taxon>Paenibacillus</taxon>
    </lineage>
</organism>
<accession>A0ABY3SNU7</accession>
<protein>
    <submittedName>
        <fullName evidence="2">Exo-alpha-sialidase</fullName>
    </submittedName>
</protein>
<keyword evidence="3" id="KW-1185">Reference proteome</keyword>
<dbReference type="InterPro" id="IPR011040">
    <property type="entry name" value="Sialidase"/>
</dbReference>
<dbReference type="PANTHER" id="PTHR43752:SF2">
    <property type="entry name" value="BNR_ASP-BOX REPEAT FAMILY PROTEIN"/>
    <property type="match status" value="1"/>
</dbReference>
<reference evidence="2 3" key="1">
    <citation type="journal article" date="2024" name="Int. J. Syst. Evol. Microbiol.">
        <title>Paenibacillus hexagrammi sp. nov., a novel bacterium isolated from the gut content of Hexagrammos agrammus.</title>
        <authorList>
            <person name="Jung H.K."/>
            <person name="Kim D.G."/>
            <person name="Zin H."/>
            <person name="Park J."/>
            <person name="Jung H."/>
            <person name="Kim Y.O."/>
            <person name="Kong H.J."/>
            <person name="Kim J.W."/>
            <person name="Kim Y.S."/>
        </authorList>
    </citation>
    <scope>NUCLEOTIDE SEQUENCE [LARGE SCALE GENOMIC DNA]</scope>
    <source>
        <strain evidence="2 3">YPD9-1</strain>
    </source>
</reference>
<feature type="domain" description="Sialidase" evidence="1">
    <location>
        <begin position="32"/>
        <end position="220"/>
    </location>
</feature>
<gene>
    <name evidence="2" type="ORF">L0M14_11315</name>
</gene>
<dbReference type="CDD" id="cd15482">
    <property type="entry name" value="Sialidase_non-viral"/>
    <property type="match status" value="1"/>
</dbReference>